<protein>
    <submittedName>
        <fullName evidence="4">SH3 domain-containing protein</fullName>
    </submittedName>
</protein>
<dbReference type="EMBL" id="JAYMRP010000008">
    <property type="protein sequence ID" value="MFB8773431.1"/>
    <property type="molecule type" value="Genomic_DNA"/>
</dbReference>
<feature type="region of interest" description="Disordered" evidence="1">
    <location>
        <begin position="30"/>
        <end position="64"/>
    </location>
</feature>
<dbReference type="InterPro" id="IPR003646">
    <property type="entry name" value="SH3-like_bac-type"/>
</dbReference>
<feature type="domain" description="SH3b" evidence="3">
    <location>
        <begin position="76"/>
        <end position="131"/>
    </location>
</feature>
<feature type="compositionally biased region" description="Basic and acidic residues" evidence="1">
    <location>
        <begin position="44"/>
        <end position="56"/>
    </location>
</feature>
<feature type="signal peptide" evidence="2">
    <location>
        <begin position="1"/>
        <end position="20"/>
    </location>
</feature>
<accession>A0ABV5E9F2</accession>
<keyword evidence="5" id="KW-1185">Reference proteome</keyword>
<organism evidence="4 5">
    <name type="scientific">Streptomyces broussonetiae</name>
    <dbReference type="NCBI Taxonomy" id="2686304"/>
    <lineage>
        <taxon>Bacteria</taxon>
        <taxon>Bacillati</taxon>
        <taxon>Actinomycetota</taxon>
        <taxon>Actinomycetes</taxon>
        <taxon>Kitasatosporales</taxon>
        <taxon>Streptomycetaceae</taxon>
        <taxon>Streptomyces</taxon>
    </lineage>
</organism>
<dbReference type="RefSeq" id="WP_376732278.1">
    <property type="nucleotide sequence ID" value="NZ_JAYMRP010000008.1"/>
</dbReference>
<proteinExistence type="predicted"/>
<evidence type="ECO:0000256" key="1">
    <source>
        <dbReference type="SAM" id="MobiDB-lite"/>
    </source>
</evidence>
<evidence type="ECO:0000313" key="5">
    <source>
        <dbReference type="Proteomes" id="UP001585080"/>
    </source>
</evidence>
<name>A0ABV5E9F2_9ACTN</name>
<dbReference type="Pfam" id="PF08239">
    <property type="entry name" value="SH3_3"/>
    <property type="match status" value="1"/>
</dbReference>
<keyword evidence="2" id="KW-0732">Signal</keyword>
<feature type="chain" id="PRO_5047223454" evidence="2">
    <location>
        <begin position="21"/>
        <end position="140"/>
    </location>
</feature>
<dbReference type="Proteomes" id="UP001585080">
    <property type="component" value="Unassembled WGS sequence"/>
</dbReference>
<evidence type="ECO:0000313" key="4">
    <source>
        <dbReference type="EMBL" id="MFB8773431.1"/>
    </source>
</evidence>
<sequence length="140" mass="14902">MFVRSALARLAIAAAATALASAVAVTPATAGEERGGDGVGGDSSRLEFDPRHDSGSHHSSQNPRLYKGRVTASTLLLRSAPNRGSQVIGTAHRGQIVKIFCKTVGQNVDGNNRWYLLTNGTWAWASARYIDNIGPAPRWC</sequence>
<comment type="caution">
    <text evidence="4">The sequence shown here is derived from an EMBL/GenBank/DDBJ whole genome shotgun (WGS) entry which is preliminary data.</text>
</comment>
<evidence type="ECO:0000256" key="2">
    <source>
        <dbReference type="SAM" id="SignalP"/>
    </source>
</evidence>
<evidence type="ECO:0000259" key="3">
    <source>
        <dbReference type="Pfam" id="PF08239"/>
    </source>
</evidence>
<gene>
    <name evidence="4" type="ORF">VSS16_11920</name>
</gene>
<dbReference type="Gene3D" id="2.30.30.40">
    <property type="entry name" value="SH3 Domains"/>
    <property type="match status" value="1"/>
</dbReference>
<reference evidence="4 5" key="1">
    <citation type="submission" date="2024-01" db="EMBL/GenBank/DDBJ databases">
        <title>Genome mining of biosynthetic gene clusters to explore secondary metabolites of Streptomyces sp.</title>
        <authorList>
            <person name="Baig A."/>
            <person name="Ajitkumar Shintre N."/>
            <person name="Kumar H."/>
            <person name="Anbarasu A."/>
            <person name="Ramaiah S."/>
        </authorList>
    </citation>
    <scope>NUCLEOTIDE SEQUENCE [LARGE SCALE GENOMIC DNA]</scope>
    <source>
        <strain evidence="4 5">A57</strain>
    </source>
</reference>